<feature type="region of interest" description="Disordered" evidence="1">
    <location>
        <begin position="249"/>
        <end position="282"/>
    </location>
</feature>
<proteinExistence type="predicted"/>
<feature type="transmembrane region" description="Helical" evidence="2">
    <location>
        <begin position="39"/>
        <end position="58"/>
    </location>
</feature>
<feature type="compositionally biased region" description="Low complexity" evidence="1">
    <location>
        <begin position="257"/>
        <end position="268"/>
    </location>
</feature>
<keyword evidence="2" id="KW-0812">Transmembrane</keyword>
<organism evidence="3 4">
    <name type="scientific">Aureobasidium pullulans</name>
    <name type="common">Black yeast</name>
    <name type="synonym">Pullularia pullulans</name>
    <dbReference type="NCBI Taxonomy" id="5580"/>
    <lineage>
        <taxon>Eukaryota</taxon>
        <taxon>Fungi</taxon>
        <taxon>Dikarya</taxon>
        <taxon>Ascomycota</taxon>
        <taxon>Pezizomycotina</taxon>
        <taxon>Dothideomycetes</taxon>
        <taxon>Dothideomycetidae</taxon>
        <taxon>Dothideales</taxon>
        <taxon>Saccotheciaceae</taxon>
        <taxon>Aureobasidium</taxon>
    </lineage>
</organism>
<feature type="transmembrane region" description="Helical" evidence="2">
    <location>
        <begin position="179"/>
        <end position="199"/>
    </location>
</feature>
<accession>A0A4S9AZB0</accession>
<feature type="transmembrane region" description="Helical" evidence="2">
    <location>
        <begin position="6"/>
        <end position="27"/>
    </location>
</feature>
<dbReference type="Proteomes" id="UP000304928">
    <property type="component" value="Unassembled WGS sequence"/>
</dbReference>
<gene>
    <name evidence="3" type="ORF">D6D15_08075</name>
</gene>
<dbReference type="PANTHER" id="PTHR39614:SF2">
    <property type="entry name" value="INTEGRAL MEMBRANE PROTEIN"/>
    <property type="match status" value="1"/>
</dbReference>
<evidence type="ECO:0000313" key="4">
    <source>
        <dbReference type="Proteomes" id="UP000304928"/>
    </source>
</evidence>
<sequence>MNASPWLWIETTWVIIFSALDLALRVIVRSHEYGFEDTLLVLAFRFAMASFGCIYQALYDGLGISPQSLLEARTLRIAKLCLVLHCREPLEAVDSSNVIQDHLQRYYARQDAYHSFSQCGRPHHRLDNISCRHLGFSMFRSKTGLEAILVISILIESFIFLLSSYLFGRLNMKVQNELTVVTIFGMRLPLVLISAYFLVASKRYTTQNNPSDIIYGTALYWQITLVGHSVLATAIQPLKRAATSFSTHSKMPVGNTSQGSRSGQSSKLRSSKKNTKIASVDRDPSYTAPDILVKRSSRRSIARLRFHREPRISGSYYCEKDGCSSHIQR</sequence>
<dbReference type="EMBL" id="QZAR01000181">
    <property type="protein sequence ID" value="THW85434.1"/>
    <property type="molecule type" value="Genomic_DNA"/>
</dbReference>
<name>A0A4S9AZB0_AURPU</name>
<dbReference type="AlphaFoldDB" id="A0A4S9AZB0"/>
<feature type="transmembrane region" description="Helical" evidence="2">
    <location>
        <begin position="219"/>
        <end position="238"/>
    </location>
</feature>
<protein>
    <submittedName>
        <fullName evidence="3">Uncharacterized protein</fullName>
    </submittedName>
</protein>
<evidence type="ECO:0000313" key="3">
    <source>
        <dbReference type="EMBL" id="THW85434.1"/>
    </source>
</evidence>
<keyword evidence="2" id="KW-0472">Membrane</keyword>
<dbReference type="PANTHER" id="PTHR39614">
    <property type="entry name" value="INTEGRAL MEMBRANE PROTEIN"/>
    <property type="match status" value="1"/>
</dbReference>
<feature type="transmembrane region" description="Helical" evidence="2">
    <location>
        <begin position="147"/>
        <end position="167"/>
    </location>
</feature>
<keyword evidence="2" id="KW-1133">Transmembrane helix</keyword>
<reference evidence="3 4" key="1">
    <citation type="submission" date="2018-10" db="EMBL/GenBank/DDBJ databases">
        <title>Fifty Aureobasidium pullulans genomes reveal a recombining polyextremotolerant generalist.</title>
        <authorList>
            <person name="Gostincar C."/>
            <person name="Turk M."/>
            <person name="Zajc J."/>
            <person name="Gunde-Cimerman N."/>
        </authorList>
    </citation>
    <scope>NUCLEOTIDE SEQUENCE [LARGE SCALE GENOMIC DNA]</scope>
    <source>
        <strain evidence="3 4">EXF-10507</strain>
    </source>
</reference>
<evidence type="ECO:0000256" key="2">
    <source>
        <dbReference type="SAM" id="Phobius"/>
    </source>
</evidence>
<evidence type="ECO:0000256" key="1">
    <source>
        <dbReference type="SAM" id="MobiDB-lite"/>
    </source>
</evidence>
<comment type="caution">
    <text evidence="3">The sequence shown here is derived from an EMBL/GenBank/DDBJ whole genome shotgun (WGS) entry which is preliminary data.</text>
</comment>